<reference evidence="3" key="1">
    <citation type="submission" date="2021-01" db="EMBL/GenBank/DDBJ databases">
        <authorList>
            <person name="Corre E."/>
            <person name="Pelletier E."/>
            <person name="Niang G."/>
            <person name="Scheremetjew M."/>
            <person name="Finn R."/>
            <person name="Kale V."/>
            <person name="Holt S."/>
            <person name="Cochrane G."/>
            <person name="Meng A."/>
            <person name="Brown T."/>
            <person name="Cohen L."/>
        </authorList>
    </citation>
    <scope>NUCLEOTIDE SEQUENCE</scope>
    <source>
        <strain evidence="3">CCMP722</strain>
    </source>
</reference>
<evidence type="ECO:0000256" key="2">
    <source>
        <dbReference type="SAM" id="MobiDB-lite"/>
    </source>
</evidence>
<evidence type="ECO:0008006" key="4">
    <source>
        <dbReference type="Google" id="ProtNLM"/>
    </source>
</evidence>
<organism evidence="3">
    <name type="scientific">Pyramimonas obovata</name>
    <dbReference type="NCBI Taxonomy" id="1411642"/>
    <lineage>
        <taxon>Eukaryota</taxon>
        <taxon>Viridiplantae</taxon>
        <taxon>Chlorophyta</taxon>
        <taxon>Pyramimonadophyceae</taxon>
        <taxon>Pyramimonadales</taxon>
        <taxon>Pyramimonadaceae</taxon>
        <taxon>Pyramimonas</taxon>
        <taxon>Pyramimonas incertae sedis</taxon>
    </lineage>
</organism>
<dbReference type="PANTHER" id="PTHR12375">
    <property type="entry name" value="RNA-BINDING PROTEIN LUC7-RELATED"/>
    <property type="match status" value="1"/>
</dbReference>
<feature type="compositionally biased region" description="Basic and acidic residues" evidence="2">
    <location>
        <begin position="241"/>
        <end position="312"/>
    </location>
</feature>
<dbReference type="GO" id="GO:0003729">
    <property type="term" value="F:mRNA binding"/>
    <property type="evidence" value="ECO:0007669"/>
    <property type="project" value="InterPro"/>
</dbReference>
<protein>
    <recommendedName>
        <fullName evidence="4">Luc7-like protein</fullName>
    </recommendedName>
</protein>
<evidence type="ECO:0000313" key="3">
    <source>
        <dbReference type="EMBL" id="CAD8660538.1"/>
    </source>
</evidence>
<dbReference type="Pfam" id="PF03194">
    <property type="entry name" value="LUC7"/>
    <property type="match status" value="1"/>
</dbReference>
<feature type="compositionally biased region" description="Basic and acidic residues" evidence="2">
    <location>
        <begin position="221"/>
        <end position="233"/>
    </location>
</feature>
<sequence length="312" mass="37458">MADAMRAMLEELMGPERDVPLHLRTNRKRQFSDPEVCKYYLCGLSPSFIFKNTKSADDVYRVLGDYDKICDDDLKATWDALPQEEKDTYGYEYELMQLLEQLVRECDKRITRARERIQRDQDHPVFSNEDQKKLEVHKSSVKELTDAVEAASESGDIDTAQEIMAKLELAKKVQEAFEKNMQPEKQLSVCPVSGVYMSSTDNEQRQADHLSGKQYQGWKAIREKLKELQERKVPPKGSHRPSSDKDRRDRESSKDRDRDRRDRERSRDRDRDRDRRDRDRDRDRDRRDRDRDRSDRDYRDRDRDRRDRDYRR</sequence>
<dbReference type="GO" id="GO:0005685">
    <property type="term" value="C:U1 snRNP"/>
    <property type="evidence" value="ECO:0007669"/>
    <property type="project" value="InterPro"/>
</dbReference>
<accession>A0A7S0N5A5</accession>
<comment type="similarity">
    <text evidence="1">Belongs to the Luc7 family.</text>
</comment>
<name>A0A7S0N5A5_9CHLO</name>
<dbReference type="InterPro" id="IPR004882">
    <property type="entry name" value="Luc7-rel"/>
</dbReference>
<evidence type="ECO:0000256" key="1">
    <source>
        <dbReference type="ARBA" id="ARBA00005655"/>
    </source>
</evidence>
<dbReference type="EMBL" id="HBFA01012317">
    <property type="protein sequence ID" value="CAD8660538.1"/>
    <property type="molecule type" value="Transcribed_RNA"/>
</dbReference>
<gene>
    <name evidence="3" type="ORF">POBO1169_LOCUS6427</name>
</gene>
<feature type="region of interest" description="Disordered" evidence="2">
    <location>
        <begin position="221"/>
        <end position="312"/>
    </location>
</feature>
<dbReference type="AlphaFoldDB" id="A0A7S0N5A5"/>
<dbReference type="GO" id="GO:0006376">
    <property type="term" value="P:mRNA splice site recognition"/>
    <property type="evidence" value="ECO:0007669"/>
    <property type="project" value="InterPro"/>
</dbReference>
<proteinExistence type="inferred from homology"/>